<accession>A0A3N4KYQ8</accession>
<organism evidence="1 2">
    <name type="scientific">Morchella conica CCBAS932</name>
    <dbReference type="NCBI Taxonomy" id="1392247"/>
    <lineage>
        <taxon>Eukaryota</taxon>
        <taxon>Fungi</taxon>
        <taxon>Dikarya</taxon>
        <taxon>Ascomycota</taxon>
        <taxon>Pezizomycotina</taxon>
        <taxon>Pezizomycetes</taxon>
        <taxon>Pezizales</taxon>
        <taxon>Morchellaceae</taxon>
        <taxon>Morchella</taxon>
    </lineage>
</organism>
<proteinExistence type="predicted"/>
<dbReference type="EMBL" id="ML119112">
    <property type="protein sequence ID" value="RPB15667.1"/>
    <property type="molecule type" value="Genomic_DNA"/>
</dbReference>
<evidence type="ECO:0000313" key="2">
    <source>
        <dbReference type="Proteomes" id="UP000277580"/>
    </source>
</evidence>
<name>A0A3N4KYQ8_9PEZI</name>
<protein>
    <submittedName>
        <fullName evidence="1">Uncharacterized protein</fullName>
    </submittedName>
</protein>
<dbReference type="OrthoDB" id="5299088at2759"/>
<keyword evidence="2" id="KW-1185">Reference proteome</keyword>
<dbReference type="InParanoid" id="A0A3N4KYQ8"/>
<dbReference type="Proteomes" id="UP000277580">
    <property type="component" value="Unassembled WGS sequence"/>
</dbReference>
<dbReference type="AlphaFoldDB" id="A0A3N4KYQ8"/>
<evidence type="ECO:0000313" key="1">
    <source>
        <dbReference type="EMBL" id="RPB15667.1"/>
    </source>
</evidence>
<gene>
    <name evidence="1" type="ORF">P167DRAFT_603183</name>
</gene>
<reference evidence="1 2" key="1">
    <citation type="journal article" date="2018" name="Nat. Ecol. Evol.">
        <title>Pezizomycetes genomes reveal the molecular basis of ectomycorrhizal truffle lifestyle.</title>
        <authorList>
            <person name="Murat C."/>
            <person name="Payen T."/>
            <person name="Noel B."/>
            <person name="Kuo A."/>
            <person name="Morin E."/>
            <person name="Chen J."/>
            <person name="Kohler A."/>
            <person name="Krizsan K."/>
            <person name="Balestrini R."/>
            <person name="Da Silva C."/>
            <person name="Montanini B."/>
            <person name="Hainaut M."/>
            <person name="Levati E."/>
            <person name="Barry K.W."/>
            <person name="Belfiori B."/>
            <person name="Cichocki N."/>
            <person name="Clum A."/>
            <person name="Dockter R.B."/>
            <person name="Fauchery L."/>
            <person name="Guy J."/>
            <person name="Iotti M."/>
            <person name="Le Tacon F."/>
            <person name="Lindquist E.A."/>
            <person name="Lipzen A."/>
            <person name="Malagnac F."/>
            <person name="Mello A."/>
            <person name="Molinier V."/>
            <person name="Miyauchi S."/>
            <person name="Poulain J."/>
            <person name="Riccioni C."/>
            <person name="Rubini A."/>
            <person name="Sitrit Y."/>
            <person name="Splivallo R."/>
            <person name="Traeger S."/>
            <person name="Wang M."/>
            <person name="Zifcakova L."/>
            <person name="Wipf D."/>
            <person name="Zambonelli A."/>
            <person name="Paolocci F."/>
            <person name="Nowrousian M."/>
            <person name="Ottonello S."/>
            <person name="Baldrian P."/>
            <person name="Spatafora J.W."/>
            <person name="Henrissat B."/>
            <person name="Nagy L.G."/>
            <person name="Aury J.M."/>
            <person name="Wincker P."/>
            <person name="Grigoriev I.V."/>
            <person name="Bonfante P."/>
            <person name="Martin F.M."/>
        </authorList>
    </citation>
    <scope>NUCLEOTIDE SEQUENCE [LARGE SCALE GENOMIC DNA]</scope>
    <source>
        <strain evidence="1 2">CCBAS932</strain>
    </source>
</reference>
<sequence>MAPPFSLHFLPNPHNTPPTTLVNQESNGLTIKSQHGQRLWDLSQSHLTTLPHTPATLLLRIGNHPPGRDHGRTYCTVRVPAQQRKYLYKFWLGIGEWVVAPVPAPQHRAAPPALPNATEDAFYGRRLAPVSEGVFWGLDGLLGCGWQTDHARVCPGRHWDVCISVIPADAAGGSQDPLVGLWGGGEKRFTCVRVCEDAKVEALFQNLIGFERSTRWESLAHCLTEVVRPCGPVGEVGLGRRWSFEEVREGGTRMWQTGWFEGKECVALVSSLSAQVGLKARSAFLCD</sequence>